<gene>
    <name evidence="2" type="ORF">SAMN05216259_10110</name>
</gene>
<dbReference type="InterPro" id="IPR027417">
    <property type="entry name" value="P-loop_NTPase"/>
</dbReference>
<dbReference type="InterPro" id="IPR011990">
    <property type="entry name" value="TPR-like_helical_dom_sf"/>
</dbReference>
<dbReference type="Gene3D" id="1.25.40.10">
    <property type="entry name" value="Tetratricopeptide repeat domain"/>
    <property type="match status" value="2"/>
</dbReference>
<dbReference type="InterPro" id="IPR053137">
    <property type="entry name" value="NLR-like"/>
</dbReference>
<dbReference type="Pfam" id="PF00931">
    <property type="entry name" value="NB-ARC"/>
    <property type="match status" value="1"/>
</dbReference>
<organism evidence="2 3">
    <name type="scientific">Actinacidiphila guanduensis</name>
    <dbReference type="NCBI Taxonomy" id="310781"/>
    <lineage>
        <taxon>Bacteria</taxon>
        <taxon>Bacillati</taxon>
        <taxon>Actinomycetota</taxon>
        <taxon>Actinomycetes</taxon>
        <taxon>Kitasatosporales</taxon>
        <taxon>Streptomycetaceae</taxon>
        <taxon>Actinacidiphila</taxon>
    </lineage>
</organism>
<proteinExistence type="predicted"/>
<dbReference type="SUPFAM" id="SSF52540">
    <property type="entry name" value="P-loop containing nucleoside triphosphate hydrolases"/>
    <property type="match status" value="1"/>
</dbReference>
<evidence type="ECO:0000313" key="2">
    <source>
        <dbReference type="EMBL" id="SDM63858.1"/>
    </source>
</evidence>
<accession>A0A1G9UVB1</accession>
<dbReference type="SUPFAM" id="SSF48452">
    <property type="entry name" value="TPR-like"/>
    <property type="match status" value="1"/>
</dbReference>
<reference evidence="2 3" key="1">
    <citation type="submission" date="2016-10" db="EMBL/GenBank/DDBJ databases">
        <authorList>
            <person name="de Groot N.N."/>
        </authorList>
    </citation>
    <scope>NUCLEOTIDE SEQUENCE [LARGE SCALE GENOMIC DNA]</scope>
    <source>
        <strain evidence="2 3">CGMCC 4.2022</strain>
    </source>
</reference>
<dbReference type="PANTHER" id="PTHR46082">
    <property type="entry name" value="ATP/GTP-BINDING PROTEIN-RELATED"/>
    <property type="match status" value="1"/>
</dbReference>
<dbReference type="EMBL" id="FNIE01000001">
    <property type="protein sequence ID" value="SDM63858.1"/>
    <property type="molecule type" value="Genomic_DNA"/>
</dbReference>
<dbReference type="InterPro" id="IPR002182">
    <property type="entry name" value="NB-ARC"/>
</dbReference>
<dbReference type="AlphaFoldDB" id="A0A1G9UVB1"/>
<dbReference type="Gene3D" id="3.40.50.300">
    <property type="entry name" value="P-loop containing nucleotide triphosphate hydrolases"/>
    <property type="match status" value="1"/>
</dbReference>
<dbReference type="PANTHER" id="PTHR46082:SF6">
    <property type="entry name" value="AAA+ ATPASE DOMAIN-CONTAINING PROTEIN-RELATED"/>
    <property type="match status" value="1"/>
</dbReference>
<dbReference type="RefSeq" id="WP_093782134.1">
    <property type="nucleotide sequence ID" value="NZ_FNIE01000001.1"/>
</dbReference>
<feature type="domain" description="NB-ARC" evidence="1">
    <location>
        <begin position="75"/>
        <end position="211"/>
    </location>
</feature>
<evidence type="ECO:0000259" key="1">
    <source>
        <dbReference type="Pfam" id="PF00931"/>
    </source>
</evidence>
<dbReference type="GO" id="GO:0043531">
    <property type="term" value="F:ADP binding"/>
    <property type="evidence" value="ECO:0007669"/>
    <property type="project" value="InterPro"/>
</dbReference>
<dbReference type="Proteomes" id="UP000199341">
    <property type="component" value="Unassembled WGS sequence"/>
</dbReference>
<evidence type="ECO:0000313" key="3">
    <source>
        <dbReference type="Proteomes" id="UP000199341"/>
    </source>
</evidence>
<dbReference type="Pfam" id="PF13424">
    <property type="entry name" value="TPR_12"/>
    <property type="match status" value="1"/>
</dbReference>
<dbReference type="OrthoDB" id="3885120at2"/>
<sequence length="713" mass="76936">MTGNGSTFFGPTGAMWGDGNIQNNTFVSAPRPPATLPHQVGVVPLRARSFQHRAEADRLRSAVSAGETVVLCQLLVGMGGVGKTQLAADFAHQAWDEGTLELLVWITASSREDIVSGYARAGVEVCGADPRDREEAAGMFLAWLRAKRHQWLVVLDDLAEPDDLRGLWPPETPNGRTLVTTRSREPALLGTGRRRIEVGLFTPDEAVAYLSSALAVHGRTESRHDLAGLASDLGYLALALSQAAAYIADRKMGVTEYRDLLADRRRRLADALPRANRLPDDQTVTVTAVWSLSLDRADQQEPVGAARPLMQLLALGDPNGVPVAVLYGRSVERFYVAAMPDLVPVWGIVGRGLQVLHRLSLIQEINTAYGTVRVHALVQRATRESLPADQHHAYARAMGDALLALWPEIDGGDPLLALTLRANTANLIACADEALVQAAVHPLLSRYGRSLGEAGLEGVSRDHFQSIVALARRLRGSEDPDILTAQWELARWQGEAGDAAGAASTLRQLLADTARQNGPDHLNTLLVRSSLAHWQGKAGDPDGAVVGLAQVLDDFRRILHDTHPLTLDTRASLAHWRGETGDPDCAVTALAQVVRDRLTSQGWDHPGTLNNMGSLAEWQGRAGDPAAAVSCFAELLPVVERVLGTDHPYTLSVRGDLAHWRGEAGDPTGAAAALGQLLTEARRILGPNHPRTKVIHSRLAHWQQGPREPGLPE</sequence>
<dbReference type="STRING" id="310781.SAMN05216259_10110"/>
<keyword evidence="3" id="KW-1185">Reference proteome</keyword>
<protein>
    <submittedName>
        <fullName evidence="2">Tetratricopeptide repeat-containing protein</fullName>
    </submittedName>
</protein>
<name>A0A1G9UVB1_9ACTN</name>